<dbReference type="KEGG" id="pprf:DPRO_1309"/>
<dbReference type="GO" id="GO:0015697">
    <property type="term" value="P:quaternary ammonium group transport"/>
    <property type="evidence" value="ECO:0007669"/>
    <property type="project" value="UniProtKB-ARBA"/>
</dbReference>
<dbReference type="InterPro" id="IPR050093">
    <property type="entry name" value="ABC_SmlMolc_Importer"/>
</dbReference>
<evidence type="ECO:0000256" key="3">
    <source>
        <dbReference type="ARBA" id="ARBA00022496"/>
    </source>
</evidence>
<keyword evidence="2" id="KW-1003">Cell membrane</keyword>
<keyword evidence="1" id="KW-0813">Transport</keyword>
<protein>
    <submittedName>
        <fullName evidence="10">ABC transporter related</fullName>
    </submittedName>
</protein>
<name>A0A2C8F847_9BACT</name>
<evidence type="ECO:0000256" key="7">
    <source>
        <dbReference type="ARBA" id="ARBA00023065"/>
    </source>
</evidence>
<evidence type="ECO:0000256" key="2">
    <source>
        <dbReference type="ARBA" id="ARBA00022475"/>
    </source>
</evidence>
<dbReference type="PROSITE" id="PS50893">
    <property type="entry name" value="ABC_TRANSPORTER_2"/>
    <property type="match status" value="1"/>
</dbReference>
<dbReference type="SUPFAM" id="SSF50331">
    <property type="entry name" value="MOP-like"/>
    <property type="match status" value="1"/>
</dbReference>
<evidence type="ECO:0000256" key="5">
    <source>
        <dbReference type="ARBA" id="ARBA00022840"/>
    </source>
</evidence>
<dbReference type="PANTHER" id="PTHR42781:SF4">
    <property type="entry name" value="SPERMIDINE_PUTRESCINE IMPORT ATP-BINDING PROTEIN POTA"/>
    <property type="match status" value="1"/>
</dbReference>
<dbReference type="OrthoDB" id="9809450at2"/>
<dbReference type="EMBL" id="LT907975">
    <property type="protein sequence ID" value="SOB58199.1"/>
    <property type="molecule type" value="Genomic_DNA"/>
</dbReference>
<dbReference type="InterPro" id="IPR015853">
    <property type="entry name" value="ABC_transpr_FbpC"/>
</dbReference>
<reference evidence="11" key="1">
    <citation type="submission" date="2017-09" db="EMBL/GenBank/DDBJ databases">
        <authorList>
            <person name="Regsiter A."/>
            <person name="William W."/>
        </authorList>
    </citation>
    <scope>NUCLEOTIDE SEQUENCE [LARGE SCALE GENOMIC DNA]</scope>
    <source>
        <strain evidence="11">500-1</strain>
    </source>
</reference>
<dbReference type="InterPro" id="IPR013611">
    <property type="entry name" value="Transp-assoc_OB_typ2"/>
</dbReference>
<dbReference type="RefSeq" id="WP_097011305.1">
    <property type="nucleotide sequence ID" value="NZ_LT907975.1"/>
</dbReference>
<dbReference type="FunFam" id="3.40.50.300:FF:000425">
    <property type="entry name" value="Probable ABC transporter, ATP-binding subunit"/>
    <property type="match status" value="1"/>
</dbReference>
<keyword evidence="6" id="KW-0408">Iron</keyword>
<evidence type="ECO:0000259" key="9">
    <source>
        <dbReference type="PROSITE" id="PS50893"/>
    </source>
</evidence>
<evidence type="ECO:0000256" key="1">
    <source>
        <dbReference type="ARBA" id="ARBA00022448"/>
    </source>
</evidence>
<dbReference type="PROSITE" id="PS00211">
    <property type="entry name" value="ABC_TRANSPORTER_1"/>
    <property type="match status" value="1"/>
</dbReference>
<dbReference type="GO" id="GO:0015408">
    <property type="term" value="F:ABC-type ferric iron transporter activity"/>
    <property type="evidence" value="ECO:0007669"/>
    <property type="project" value="InterPro"/>
</dbReference>
<proteinExistence type="predicted"/>
<dbReference type="PANTHER" id="PTHR42781">
    <property type="entry name" value="SPERMIDINE/PUTRESCINE IMPORT ATP-BINDING PROTEIN POTA"/>
    <property type="match status" value="1"/>
</dbReference>
<keyword evidence="7" id="KW-0406">Ion transport</keyword>
<evidence type="ECO:0000313" key="11">
    <source>
        <dbReference type="Proteomes" id="UP000219215"/>
    </source>
</evidence>
<evidence type="ECO:0000256" key="4">
    <source>
        <dbReference type="ARBA" id="ARBA00022741"/>
    </source>
</evidence>
<dbReference type="SMART" id="SM00382">
    <property type="entry name" value="AAA"/>
    <property type="match status" value="1"/>
</dbReference>
<dbReference type="CDD" id="cd03259">
    <property type="entry name" value="ABC_Carb_Solutes_like"/>
    <property type="match status" value="1"/>
</dbReference>
<keyword evidence="5" id="KW-0067">ATP-binding</keyword>
<keyword evidence="11" id="KW-1185">Reference proteome</keyword>
<accession>A0A2C8F847</accession>
<evidence type="ECO:0000313" key="10">
    <source>
        <dbReference type="EMBL" id="SOB58199.1"/>
    </source>
</evidence>
<dbReference type="AlphaFoldDB" id="A0A2C8F847"/>
<dbReference type="Gene3D" id="3.40.50.300">
    <property type="entry name" value="P-loop containing nucleotide triphosphate hydrolases"/>
    <property type="match status" value="1"/>
</dbReference>
<dbReference type="SUPFAM" id="SSF52540">
    <property type="entry name" value="P-loop containing nucleoside triphosphate hydrolases"/>
    <property type="match status" value="1"/>
</dbReference>
<keyword evidence="3" id="KW-0410">Iron transport</keyword>
<dbReference type="Pfam" id="PF08402">
    <property type="entry name" value="TOBE_2"/>
    <property type="match status" value="1"/>
</dbReference>
<dbReference type="GO" id="GO:0043190">
    <property type="term" value="C:ATP-binding cassette (ABC) transporter complex"/>
    <property type="evidence" value="ECO:0007669"/>
    <property type="project" value="InterPro"/>
</dbReference>
<gene>
    <name evidence="10" type="ORF">DPRO_1309</name>
</gene>
<sequence>MFLRAEKINKSFNGSPILHDIDFTVDKGSVTSFIGPSGVGKTTLLKMIAGLESPDSGHFAFGEPPSREHPVILVFQDYLLFPNLTVFNNVAFGLRARKIKKAEIHSRVMTLLEHFQLAGKSDEYPASLSAGQQQRVALARAMVVNPAILLLDEPFANLDRNLKMRTAEFIRDTQQEFGVTTICVTHDQDEAFLMSDDIGVILNGKLAQFASARDVYAHPASFEVAEFLGPVNTLTEPDAALLGIQIRDGGYFVRPENLSIRPDDNGSGIIRRAIFAGRTNKYEVDWKGTRLTVISGGVDIREGQRVHIQYQPKEK</sequence>
<evidence type="ECO:0000256" key="8">
    <source>
        <dbReference type="ARBA" id="ARBA00023136"/>
    </source>
</evidence>
<dbReference type="InterPro" id="IPR008995">
    <property type="entry name" value="Mo/tungstate-bd_C_term_dom"/>
</dbReference>
<dbReference type="InterPro" id="IPR003439">
    <property type="entry name" value="ABC_transporter-like_ATP-bd"/>
</dbReference>
<dbReference type="Pfam" id="PF00005">
    <property type="entry name" value="ABC_tran"/>
    <property type="match status" value="1"/>
</dbReference>
<keyword evidence="4" id="KW-0547">Nucleotide-binding</keyword>
<feature type="domain" description="ABC transporter" evidence="9">
    <location>
        <begin position="3"/>
        <end position="228"/>
    </location>
</feature>
<evidence type="ECO:0000256" key="6">
    <source>
        <dbReference type="ARBA" id="ARBA00023004"/>
    </source>
</evidence>
<keyword evidence="8" id="KW-0472">Membrane</keyword>
<dbReference type="Proteomes" id="UP000219215">
    <property type="component" value="Chromosome DPRO"/>
</dbReference>
<dbReference type="InterPro" id="IPR027417">
    <property type="entry name" value="P-loop_NTPase"/>
</dbReference>
<organism evidence="10 11">
    <name type="scientific">Pseudodesulfovibrio profundus</name>
    <dbReference type="NCBI Taxonomy" id="57320"/>
    <lineage>
        <taxon>Bacteria</taxon>
        <taxon>Pseudomonadati</taxon>
        <taxon>Thermodesulfobacteriota</taxon>
        <taxon>Desulfovibrionia</taxon>
        <taxon>Desulfovibrionales</taxon>
        <taxon>Desulfovibrionaceae</taxon>
    </lineage>
</organism>
<dbReference type="InterPro" id="IPR003593">
    <property type="entry name" value="AAA+_ATPase"/>
</dbReference>
<dbReference type="GO" id="GO:0016887">
    <property type="term" value="F:ATP hydrolysis activity"/>
    <property type="evidence" value="ECO:0007669"/>
    <property type="project" value="InterPro"/>
</dbReference>
<dbReference type="GO" id="GO:0005524">
    <property type="term" value="F:ATP binding"/>
    <property type="evidence" value="ECO:0007669"/>
    <property type="project" value="UniProtKB-KW"/>
</dbReference>
<dbReference type="InterPro" id="IPR017871">
    <property type="entry name" value="ABC_transporter-like_CS"/>
</dbReference>